<protein>
    <recommendedName>
        <fullName evidence="1">Rhodanese domain-containing protein</fullName>
    </recommendedName>
</protein>
<organism evidence="2 3">
    <name type="scientific">Psittacicella hinzii</name>
    <dbReference type="NCBI Taxonomy" id="2028575"/>
    <lineage>
        <taxon>Bacteria</taxon>
        <taxon>Pseudomonadati</taxon>
        <taxon>Pseudomonadota</taxon>
        <taxon>Gammaproteobacteria</taxon>
        <taxon>Pasteurellales</taxon>
        <taxon>Psittacicellaceae</taxon>
        <taxon>Psittacicella</taxon>
    </lineage>
</organism>
<dbReference type="InterPro" id="IPR001763">
    <property type="entry name" value="Rhodanese-like_dom"/>
</dbReference>
<dbReference type="SUPFAM" id="SSF52821">
    <property type="entry name" value="Rhodanese/Cell cycle control phosphatase"/>
    <property type="match status" value="1"/>
</dbReference>
<dbReference type="Proteomes" id="UP000265691">
    <property type="component" value="Unassembled WGS sequence"/>
</dbReference>
<gene>
    <name evidence="2" type="ORF">CKF54_07920</name>
</gene>
<evidence type="ECO:0000259" key="1">
    <source>
        <dbReference type="PROSITE" id="PS50206"/>
    </source>
</evidence>
<dbReference type="PROSITE" id="PS50206">
    <property type="entry name" value="RHODANESE_3"/>
    <property type="match status" value="1"/>
</dbReference>
<reference evidence="2 3" key="1">
    <citation type="submission" date="2017-08" db="EMBL/GenBank/DDBJ databases">
        <title>Reclassification of Bisgaard taxon 37 and 44.</title>
        <authorList>
            <person name="Christensen H."/>
        </authorList>
    </citation>
    <scope>NUCLEOTIDE SEQUENCE [LARGE SCALE GENOMIC DNA]</scope>
    <source>
        <strain evidence="2 3">B96_3</strain>
    </source>
</reference>
<dbReference type="SMART" id="SM00450">
    <property type="entry name" value="RHOD"/>
    <property type="match status" value="1"/>
</dbReference>
<dbReference type="Gene3D" id="3.40.250.10">
    <property type="entry name" value="Rhodanese-like domain"/>
    <property type="match status" value="1"/>
</dbReference>
<evidence type="ECO:0000313" key="3">
    <source>
        <dbReference type="Proteomes" id="UP000265691"/>
    </source>
</evidence>
<dbReference type="RefSeq" id="WP_119525809.1">
    <property type="nucleotide sequence ID" value="NZ_NRHC01000147.1"/>
</dbReference>
<name>A0A3A1Y199_9GAMM</name>
<accession>A0A3A1Y199</accession>
<dbReference type="Pfam" id="PF00581">
    <property type="entry name" value="Rhodanese"/>
    <property type="match status" value="1"/>
</dbReference>
<proteinExistence type="predicted"/>
<dbReference type="AlphaFoldDB" id="A0A3A1Y199"/>
<comment type="caution">
    <text evidence="2">The sequence shown here is derived from an EMBL/GenBank/DDBJ whole genome shotgun (WGS) entry which is preliminary data.</text>
</comment>
<dbReference type="PANTHER" id="PTHR43031">
    <property type="entry name" value="FAD-DEPENDENT OXIDOREDUCTASE"/>
    <property type="match status" value="1"/>
</dbReference>
<sequence>MLKLSDVKTISCEELLELLNTNDDVVLFDMRTEEEYDAAHIDGAVHLTEENFHEEAQHFTDNTVIILQCYRGNASKVLGLDLMNQGAENIYSLDGGITRWAKLGYPLVTS</sequence>
<feature type="domain" description="Rhodanese" evidence="1">
    <location>
        <begin position="21"/>
        <end position="109"/>
    </location>
</feature>
<dbReference type="InterPro" id="IPR036873">
    <property type="entry name" value="Rhodanese-like_dom_sf"/>
</dbReference>
<keyword evidence="3" id="KW-1185">Reference proteome</keyword>
<dbReference type="EMBL" id="NRHC01000147">
    <property type="protein sequence ID" value="RIY31056.1"/>
    <property type="molecule type" value="Genomic_DNA"/>
</dbReference>
<dbReference type="PANTHER" id="PTHR43031:SF16">
    <property type="entry name" value="OXIDOREDUCTASE"/>
    <property type="match status" value="1"/>
</dbReference>
<evidence type="ECO:0000313" key="2">
    <source>
        <dbReference type="EMBL" id="RIY31056.1"/>
    </source>
</evidence>
<dbReference type="OrthoDB" id="9811849at2"/>
<dbReference type="InterPro" id="IPR050229">
    <property type="entry name" value="GlpE_sulfurtransferase"/>
</dbReference>